<evidence type="ECO:0000259" key="2">
    <source>
        <dbReference type="PROSITE" id="PS50853"/>
    </source>
</evidence>
<sequence length="1314" mass="142074">MRNLLLIIVLLFTTLLIPITPVTHAAGITHFSDISSKHWAQREIERLQEQNVIGGYSDGTFRPDMPITRAEAVKIIVQTSNIDLGQELTVKPTHSDVPASYWAFPYIEAAEKHALITGYADGSFRPVATLTRADSAVLIARAFELNSPSSTTIQPNDIAANHWAASSISKLINNGVAVGDANGNFQPAKMVSRSEFAALLARTLYKEFRLEPAGEKYPMVQKPKTDNSVKIIPLPLPSPSPTPSPDTNIAGSGSGSGGLAAPLPQPAPVPTMGTAPVQTPIPSPSMAPVQSEISGLQASIKETSLSLTWVNPSDASFKKVNIYKEGSKVASSTGTFYEESGLSPSTSYSFTFKTVDRNNHESAGKTMSYTTASSTPPSSPEELIAVPDDGALHLQWKSNSESNVSGYNVYLDGHQYNTTSVTQATYAVKGLTNGVSYNLFVTTLDTLNKESEPSATINVVPGLPDILAPEEVSGFASKDDGTSISMTWSNPLDLDFVRTDIYQHDVLVGSSTQDSFTVKNLVSETEYEYTLKTVDSSNNTSNGTSVSIRTQDITAPAVPADVSAVGGASSINFTWSANAETDLAGYNIYVNDMKLNSEVINQVSYELGNLEFGKMYNLTLEAVDINGNISKLSDVAAFTPSHHLIELSRWGIYNDGTHPVETTKGINNALTWAYQQGITATTLTPGTYLIDKASQINMVPNMLFDLTMEVVLQKETNDKESYQIVSLDYGDNNVTLRGGTYIGDRLTHDYSKKDHVGSAGTHEFGYGIIARGVKNLVIDRVKTTHFTGDGIILAGHGTMKDIYEQSFVSGSVNDSGQTITDASKTRTKVMQQLTNPIFQKEPYFELMNPVNLPGKFDIYFYTSAGTFHSKMADKSMRDIIYIPQGVTQFHLVFAKSSYTGAYVEYWNRALTRDSVIMNSESAFNRRQGISLIGSDNIVIKNNILHDIKGIAPQSGIDLEGGYGENGDLVTNTTIQNNEFFNNASYDLILYDGNHATVEGNHFASKGVIGLAVSPPFQGALVKGNHFDGTRVIAYHDTTLLNNRMNDSSTFFEGPNINIDGLDITNGTLSVTSKTPFGVTLSNVNINITKSIDAGLRIWNQPIRLTNVTVTGAGSLGSLSGTVAEGSIFEGLKMIGYNSNNGITLPLGTYNNSIFQAAEGYKMGSPKLGAGKYIFNNCTFTSNTTGNTALYGENAALDLTVRNSTFNVLGDATAISIQTAKKVVFENNSIQAMKMVRTTLELIKINDYWKRNDPYDVLNVTINNNTITSNIAAVGISTIYAGTGAPSYLIQNNTLNKAVLTLKANDLQSLNILNK</sequence>
<dbReference type="eggNOG" id="COG0726">
    <property type="taxonomic scope" value="Bacteria"/>
</dbReference>
<dbReference type="InterPro" id="IPR013783">
    <property type="entry name" value="Ig-like_fold"/>
</dbReference>
<feature type="domain" description="SLH" evidence="3">
    <location>
        <begin position="91"/>
        <end position="153"/>
    </location>
</feature>
<accession>A0A098MBD8</accession>
<dbReference type="PANTHER" id="PTHR43308">
    <property type="entry name" value="OUTER MEMBRANE PROTEIN ALPHA-RELATED"/>
    <property type="match status" value="1"/>
</dbReference>
<dbReference type="PROSITE" id="PS50853">
    <property type="entry name" value="FN3"/>
    <property type="match status" value="2"/>
</dbReference>
<feature type="compositionally biased region" description="Pro residues" evidence="1">
    <location>
        <begin position="234"/>
        <end position="244"/>
    </location>
</feature>
<evidence type="ECO:0000313" key="5">
    <source>
        <dbReference type="Proteomes" id="UP000029734"/>
    </source>
</evidence>
<dbReference type="Gene3D" id="2.160.20.10">
    <property type="entry name" value="Single-stranded right-handed beta-helix, Pectin lyase-like"/>
    <property type="match status" value="2"/>
</dbReference>
<dbReference type="Pfam" id="PF00395">
    <property type="entry name" value="SLH"/>
    <property type="match status" value="3"/>
</dbReference>
<evidence type="ECO:0000256" key="1">
    <source>
        <dbReference type="SAM" id="MobiDB-lite"/>
    </source>
</evidence>
<dbReference type="STRING" id="268407.PWYN_08345"/>
<dbReference type="Proteomes" id="UP000029734">
    <property type="component" value="Unassembled WGS sequence"/>
</dbReference>
<dbReference type="PANTHER" id="PTHR43308:SF5">
    <property type="entry name" value="S-LAYER PROTEIN _ PEPTIDOGLYCAN ENDO-BETA-N-ACETYLGLUCOSAMINIDASE"/>
    <property type="match status" value="1"/>
</dbReference>
<dbReference type="InterPro" id="IPR003961">
    <property type="entry name" value="FN3_dom"/>
</dbReference>
<dbReference type="SMART" id="SM00710">
    <property type="entry name" value="PbH1"/>
    <property type="match status" value="10"/>
</dbReference>
<reference evidence="4 5" key="2">
    <citation type="submission" date="2014-10" db="EMBL/GenBank/DDBJ databases">
        <title>Comparative genomics of the Paenibacillus odorifer group.</title>
        <authorList>
            <person name="Tsai Y.-C."/>
            <person name="Martin N."/>
            <person name="Korlach J."/>
            <person name="Wiedmann M."/>
        </authorList>
    </citation>
    <scope>NUCLEOTIDE SEQUENCE [LARGE SCALE GENOMIC DNA]</scope>
    <source>
        <strain evidence="4 5">DSM 18334</strain>
    </source>
</reference>
<gene>
    <name evidence="4" type="ORF">PWYN_08345</name>
</gene>
<dbReference type="EMBL" id="JQCR01000002">
    <property type="protein sequence ID" value="KGE19346.1"/>
    <property type="molecule type" value="Genomic_DNA"/>
</dbReference>
<dbReference type="eggNOG" id="COG5434">
    <property type="taxonomic scope" value="Bacteria"/>
</dbReference>
<feature type="domain" description="SLH" evidence="3">
    <location>
        <begin position="155"/>
        <end position="214"/>
    </location>
</feature>
<dbReference type="Gene3D" id="2.60.40.10">
    <property type="entry name" value="Immunoglobulins"/>
    <property type="match status" value="4"/>
</dbReference>
<keyword evidence="5" id="KW-1185">Reference proteome</keyword>
<comment type="caution">
    <text evidence="4">The sequence shown here is derived from an EMBL/GenBank/DDBJ whole genome shotgun (WGS) entry which is preliminary data.</text>
</comment>
<feature type="region of interest" description="Disordered" evidence="1">
    <location>
        <begin position="234"/>
        <end position="261"/>
    </location>
</feature>
<dbReference type="CDD" id="cd00063">
    <property type="entry name" value="FN3"/>
    <property type="match status" value="3"/>
</dbReference>
<dbReference type="SUPFAM" id="SSF49265">
    <property type="entry name" value="Fibronectin type III"/>
    <property type="match status" value="2"/>
</dbReference>
<evidence type="ECO:0000259" key="3">
    <source>
        <dbReference type="PROSITE" id="PS51272"/>
    </source>
</evidence>
<dbReference type="InterPro" id="IPR039448">
    <property type="entry name" value="Beta_helix"/>
</dbReference>
<dbReference type="InterPro" id="IPR051465">
    <property type="entry name" value="Cell_Envelope_Struct_Comp"/>
</dbReference>
<proteinExistence type="predicted"/>
<dbReference type="InterPro" id="IPR036116">
    <property type="entry name" value="FN3_sf"/>
</dbReference>
<feature type="domain" description="SLH" evidence="3">
    <location>
        <begin position="27"/>
        <end position="90"/>
    </location>
</feature>
<feature type="domain" description="Fibronectin type-III" evidence="2">
    <location>
        <begin position="555"/>
        <end position="644"/>
    </location>
</feature>
<protein>
    <recommendedName>
        <fullName evidence="6">S-layer protein</fullName>
    </recommendedName>
</protein>
<name>A0A098MBD8_9BACL</name>
<reference evidence="4 5" key="1">
    <citation type="submission" date="2014-08" db="EMBL/GenBank/DDBJ databases">
        <authorList>
            <person name="den Bakker H.C."/>
        </authorList>
    </citation>
    <scope>NUCLEOTIDE SEQUENCE [LARGE SCALE GENOMIC DNA]</scope>
    <source>
        <strain evidence="4 5">DSM 18334</strain>
    </source>
</reference>
<organism evidence="4 5">
    <name type="scientific">Paenibacillus wynnii</name>
    <dbReference type="NCBI Taxonomy" id="268407"/>
    <lineage>
        <taxon>Bacteria</taxon>
        <taxon>Bacillati</taxon>
        <taxon>Bacillota</taxon>
        <taxon>Bacilli</taxon>
        <taxon>Bacillales</taxon>
        <taxon>Paenibacillaceae</taxon>
        <taxon>Paenibacillus</taxon>
    </lineage>
</organism>
<dbReference type="InterPro" id="IPR012334">
    <property type="entry name" value="Pectin_lyas_fold"/>
</dbReference>
<evidence type="ECO:0008006" key="6">
    <source>
        <dbReference type="Google" id="ProtNLM"/>
    </source>
</evidence>
<dbReference type="InterPro" id="IPR006626">
    <property type="entry name" value="PbH1"/>
</dbReference>
<dbReference type="RefSeq" id="WP_036650217.1">
    <property type="nucleotide sequence ID" value="NZ_JQCR01000002.1"/>
</dbReference>
<dbReference type="InterPro" id="IPR011050">
    <property type="entry name" value="Pectin_lyase_fold/virulence"/>
</dbReference>
<feature type="domain" description="Fibronectin type-III" evidence="2">
    <location>
        <begin position="376"/>
        <end position="465"/>
    </location>
</feature>
<dbReference type="SMART" id="SM00060">
    <property type="entry name" value="FN3"/>
    <property type="match status" value="4"/>
</dbReference>
<evidence type="ECO:0000313" key="4">
    <source>
        <dbReference type="EMBL" id="KGE19346.1"/>
    </source>
</evidence>
<dbReference type="PROSITE" id="PS51272">
    <property type="entry name" value="SLH"/>
    <property type="match status" value="3"/>
</dbReference>
<dbReference type="eggNOG" id="COG4733">
    <property type="taxonomic scope" value="Bacteria"/>
</dbReference>
<dbReference type="SUPFAM" id="SSF51126">
    <property type="entry name" value="Pectin lyase-like"/>
    <property type="match status" value="2"/>
</dbReference>
<dbReference type="Pfam" id="PF13229">
    <property type="entry name" value="Beta_helix"/>
    <property type="match status" value="1"/>
</dbReference>
<dbReference type="OrthoDB" id="9795486at2"/>
<dbReference type="InterPro" id="IPR001119">
    <property type="entry name" value="SLH_dom"/>
</dbReference>